<feature type="domain" description="IBR" evidence="5">
    <location>
        <begin position="589"/>
        <end position="653"/>
    </location>
</feature>
<evidence type="ECO:0000256" key="3">
    <source>
        <dbReference type="ARBA" id="ARBA00022786"/>
    </source>
</evidence>
<sequence length="859" mass="98372">MPAAASQDYVNNLNEIDFPFLCSKPGGGEGKRTKGKRCDSTVARGAPPSSIVKVLDDPANALGKRRKARILQKCADNYFPGLAYSLDKKNRWSQDPATLLDGIDDSEVSGQVVERGPVGPVCRWGPTKVFAVHEMGEDGEVTSRTVKGNGATLSSLLSPQREKKRGCRARRELAAKLALEEEERNGCPAVEEPEKAKIRYTMLQEFPFYYGRYMRRAASPKSRRARVKRVDVSDLEQSELEQSVHVEEDGYKPSRDLKFCLGDYMTDKVSGLIHAGRERTDSSKHLDIEQVELPESETKPFELVDLSSVLRAPATFEFAHIYTDNWKEFNFLDQVESLREKYVVRWLDLNYQRVLVDVTSAFTCDREYEGARIAMLTIERCRNKNWHYLRILLNTTFSHPQEFDWKTFKKCLSDKNVHDIPSLVTETVALPLKWCKHDIEDTTDKTRLKQRKEYLPQYNVAAFSQPVRRVTFERMASLLREECEHLEADTFEKVEQDDFESELEDVGKTSQFDNLPTLPAGVKCGTCATTNTNDMFELDDCWMCRDCLKQVAINQIRVKCLPIRLTLVVPPGTTSYDVLPSILPLRLFNFYTKLAALELIELSLDEDTDLGECPGCNQAVEINQSNELGCVHCECGVVWCSECKKEPHWPMSCDTASEWAKRWLQQDLDKSQRLREVTCRCLGPPIVFGELDNFAECKNCGIGFNPQNMYTMTTYGRPCSRPDKYIVLSDRILPNEYVPRIKKEVVEICTKARNYRFDSSKWNELEKASRELKGTSAEFEKLREIRQMVLYIVEYGTAWVHMEKDLSDRAVIRANLCQLLRLYEDVITTVVYKRSNFADCVESLNSAVQKTIELIKRSI</sequence>
<evidence type="ECO:0000256" key="2">
    <source>
        <dbReference type="ARBA" id="ARBA00022771"/>
    </source>
</evidence>
<dbReference type="SUPFAM" id="SSF57850">
    <property type="entry name" value="RING/U-box"/>
    <property type="match status" value="1"/>
</dbReference>
<evidence type="ECO:0000259" key="5">
    <source>
        <dbReference type="SMART" id="SM00647"/>
    </source>
</evidence>
<keyword evidence="1" id="KW-0479">Metal-binding</keyword>
<proteinExistence type="predicted"/>
<keyword evidence="2" id="KW-0863">Zinc-finger</keyword>
<keyword evidence="4" id="KW-0862">Zinc</keyword>
<evidence type="ECO:0000256" key="1">
    <source>
        <dbReference type="ARBA" id="ARBA00022723"/>
    </source>
</evidence>
<dbReference type="Pfam" id="PF01485">
    <property type="entry name" value="IBR"/>
    <property type="match status" value="1"/>
</dbReference>
<protein>
    <recommendedName>
        <fullName evidence="5">IBR domain-containing protein</fullName>
    </recommendedName>
</protein>
<dbReference type="SMART" id="SM00647">
    <property type="entry name" value="IBR"/>
    <property type="match status" value="1"/>
</dbReference>
<evidence type="ECO:0000313" key="6">
    <source>
        <dbReference type="EMBL" id="CAJ0590094.1"/>
    </source>
</evidence>
<comment type="caution">
    <text evidence="6">The sequence shown here is derived from an EMBL/GenBank/DDBJ whole genome shotgun (WGS) entry which is preliminary data.</text>
</comment>
<evidence type="ECO:0000256" key="4">
    <source>
        <dbReference type="ARBA" id="ARBA00022833"/>
    </source>
</evidence>
<dbReference type="AlphaFoldDB" id="A0AA36GF95"/>
<organism evidence="6 7">
    <name type="scientific">Cylicocyclus nassatus</name>
    <name type="common">Nematode worm</name>
    <dbReference type="NCBI Taxonomy" id="53992"/>
    <lineage>
        <taxon>Eukaryota</taxon>
        <taxon>Metazoa</taxon>
        <taxon>Ecdysozoa</taxon>
        <taxon>Nematoda</taxon>
        <taxon>Chromadorea</taxon>
        <taxon>Rhabditida</taxon>
        <taxon>Rhabditina</taxon>
        <taxon>Rhabditomorpha</taxon>
        <taxon>Strongyloidea</taxon>
        <taxon>Strongylidae</taxon>
        <taxon>Cylicocyclus</taxon>
    </lineage>
</organism>
<accession>A0AA36GF95</accession>
<reference evidence="6" key="1">
    <citation type="submission" date="2023-07" db="EMBL/GenBank/DDBJ databases">
        <authorList>
            <consortium name="CYATHOMIX"/>
        </authorList>
    </citation>
    <scope>NUCLEOTIDE SEQUENCE</scope>
    <source>
        <strain evidence="6">N/A</strain>
    </source>
</reference>
<dbReference type="GO" id="GO:0008270">
    <property type="term" value="F:zinc ion binding"/>
    <property type="evidence" value="ECO:0007669"/>
    <property type="project" value="UniProtKB-KW"/>
</dbReference>
<dbReference type="EMBL" id="CATQJL010000001">
    <property type="protein sequence ID" value="CAJ0590094.1"/>
    <property type="molecule type" value="Genomic_DNA"/>
</dbReference>
<evidence type="ECO:0000313" key="7">
    <source>
        <dbReference type="Proteomes" id="UP001176961"/>
    </source>
</evidence>
<gene>
    <name evidence="6" type="ORF">CYNAS_LOCUS2077</name>
</gene>
<keyword evidence="3" id="KW-0833">Ubl conjugation pathway</keyword>
<dbReference type="PANTHER" id="PTHR31063">
    <property type="entry name" value="PROTEIN CBG08668"/>
    <property type="match status" value="1"/>
</dbReference>
<dbReference type="InterPro" id="IPR002867">
    <property type="entry name" value="IBR_dom"/>
</dbReference>
<dbReference type="PANTHER" id="PTHR31063:SF3">
    <property type="entry name" value="ENHANCER OF POLYCOMB-LIKE PROTEIN"/>
    <property type="match status" value="1"/>
</dbReference>
<dbReference type="Proteomes" id="UP001176961">
    <property type="component" value="Unassembled WGS sequence"/>
</dbReference>
<name>A0AA36GF95_CYLNA</name>
<keyword evidence="7" id="KW-1185">Reference proteome</keyword>